<proteinExistence type="predicted"/>
<organism evidence="1 2">
    <name type="scientific">Haliovirga abyssi</name>
    <dbReference type="NCBI Taxonomy" id="2996794"/>
    <lineage>
        <taxon>Bacteria</taxon>
        <taxon>Fusobacteriati</taxon>
        <taxon>Fusobacteriota</taxon>
        <taxon>Fusobacteriia</taxon>
        <taxon>Fusobacteriales</taxon>
        <taxon>Haliovirgaceae</taxon>
        <taxon>Haliovirga</taxon>
    </lineage>
</organism>
<gene>
    <name evidence="1" type="ORF">HLVA_11940</name>
</gene>
<dbReference type="SUPFAM" id="SSF53474">
    <property type="entry name" value="alpha/beta-Hydrolases"/>
    <property type="match status" value="1"/>
</dbReference>
<dbReference type="KEGG" id="haby:HLVA_11940"/>
<protein>
    <recommendedName>
        <fullName evidence="3">DUF2974 domain-containing protein</fullName>
    </recommendedName>
</protein>
<dbReference type="AlphaFoldDB" id="A0AAU9E2K9"/>
<name>A0AAU9E2K9_9FUSO</name>
<dbReference type="Pfam" id="PF26363">
    <property type="entry name" value="Phospholipase-like"/>
    <property type="match status" value="1"/>
</dbReference>
<dbReference type="EMBL" id="AP027059">
    <property type="protein sequence ID" value="BDU50625.1"/>
    <property type="molecule type" value="Genomic_DNA"/>
</dbReference>
<dbReference type="InterPro" id="IPR029058">
    <property type="entry name" value="AB_hydrolase_fold"/>
</dbReference>
<evidence type="ECO:0008006" key="3">
    <source>
        <dbReference type="Google" id="ProtNLM"/>
    </source>
</evidence>
<reference evidence="1 2" key="1">
    <citation type="submission" date="2022-11" db="EMBL/GenBank/DDBJ databases">
        <title>Haliovirga abyssi gen. nov., sp. nov., a mesophilic fermentative bacterium isolated from the Iheya North hydrothermal field and the proposal of Haliovirgaceae fam. nov.</title>
        <authorList>
            <person name="Miyazaki U."/>
            <person name="Tame A."/>
            <person name="Miyazaki J."/>
            <person name="Takai K."/>
            <person name="Sawayama S."/>
            <person name="Kitajima M."/>
            <person name="Okamoto A."/>
            <person name="Nakagawa S."/>
        </authorList>
    </citation>
    <scope>NUCLEOTIDE SEQUENCE [LARGE SCALE GENOMIC DNA]</scope>
    <source>
        <strain evidence="1 2">IC12</strain>
    </source>
</reference>
<sequence>MERGNVKDLEFLVLADLAYERYEKKDNNNPLKDILLKKEFNNSERQQRWNYFSERMEDWKLLEGFNLDEYKNKYKEEYESSFGGKKEGSKEFKNIELQYKQFYAAAFEKDDEIVIAYRGTDGENGKYDSHKDFKIFFGLIDLGDRDFIMEHYLTNGKIVAGIPGIQFKLAVDFYKDIVNNDDYKDKTISVTGHSLGGGLAQYVSVMEGVKRGVAWNGVGIKDFLKFSGNEFLGGAQGVKDFILDVTHLKEIEDEIRKSLVNSNILEEEKKGEIIKITDKYLDELFNENKQNDSLKLANQQLHKMVNESNRKRNISSYDINSDNSFEGIIKHSIFQVLLNYEMRKLKAQKKGEIEIFSIPISKNWEIKFQIGVKKEEKEFINNFYEEEITSNEINEIWEKIKKHIDSKFTLEIAKRKMEFINSYKKKGLNLSMVTYSISRDLTGTMLKHIGECVLVDNGLVDNNIGLQKKELVATLKAIKKNHLDAGAYHGLTMFYPHIKLDDVSKLEKTVYRRTEQEDITSMLNKDYLGSAIKYILEKLGIDNNEEIKNELFYNTYEEIAGWRGFVNSLTKLDKGNKEKIEEYIKNTKHSENIIKDIESYKLKDLVGLEMKKGEVKLKLGFEEDEKKVIIYNEKLGIDTKEKEITLKIIEPSKYLLNIEREKPNNDYELYSSLGYKDKYYNIRNIGKNSKVTADGKDISGTYKGKDKEESLVKDKINRDTGCKYYGDNIILIDRNLRYYYGDNLDDYLTISNYMEGYLGIDLVEKPKEKKEDLGKGFMDYQVKIKGIKYVNLLNLEIIKEVNEHTVAEIEGIIAGEDTDEVTRFLNVETQGIEILYGDDNKPIFRGLIYEHSMEIEQNSCKVKIKSYSLSKELEKEKRNRVYHNLGTKYEDVISKLNETYQNKYSFGFNSHIDKQELITELNPVEVQYKESDWDFLKRILRRESDLIIVDDSKGKNPKTVAGIAIGEFGSSQKTIDNKNLLLSRKMKKGAIENSYKLKGYPQIKGEELFSIGNPYNLNIDVNTGKQDSLLLIKNRIYKEDAVLKSDLVFVRRDEFNIGKVKREESITGLTLKGTIKKVSKQHKAQIEYTEMENEYDESKSYYYPIERMYTGTYFTPEEDTLVEVHFGDEAGEVSIRNVSSKTEDIDNDPDIKVIRTSFGKEIRFDSKSIKITGKDDESYVEITEESVNLKKGEKEVVLKGGKIEIKNKDRQIVMDEKKVDITSGESTVTMADGKLSLNNGGVGIEIGNGKINLG</sequence>
<evidence type="ECO:0000313" key="2">
    <source>
        <dbReference type="Proteomes" id="UP001321582"/>
    </source>
</evidence>
<keyword evidence="2" id="KW-1185">Reference proteome</keyword>
<evidence type="ECO:0000313" key="1">
    <source>
        <dbReference type="EMBL" id="BDU50625.1"/>
    </source>
</evidence>
<dbReference type="Proteomes" id="UP001321582">
    <property type="component" value="Chromosome"/>
</dbReference>
<dbReference type="SUPFAM" id="SSF69279">
    <property type="entry name" value="Phage tail proteins"/>
    <property type="match status" value="1"/>
</dbReference>
<dbReference type="Gene3D" id="3.55.50.10">
    <property type="entry name" value="Baseplate protein-like domains"/>
    <property type="match status" value="1"/>
</dbReference>
<dbReference type="Gene3D" id="3.40.50.1820">
    <property type="entry name" value="alpha/beta hydrolase"/>
    <property type="match status" value="1"/>
</dbReference>
<dbReference type="RefSeq" id="WP_307903489.1">
    <property type="nucleotide sequence ID" value="NZ_AP027059.1"/>
</dbReference>
<accession>A0AAU9E2K9</accession>